<evidence type="ECO:0000313" key="3">
    <source>
        <dbReference type="Proteomes" id="UP000516260"/>
    </source>
</evidence>
<proteinExistence type="predicted"/>
<comment type="caution">
    <text evidence="2">The sequence shown here is derived from an EMBL/GenBank/DDBJ whole genome shotgun (WGS) entry which is preliminary data.</text>
</comment>
<feature type="compositionally biased region" description="Low complexity" evidence="1">
    <location>
        <begin position="513"/>
        <end position="541"/>
    </location>
</feature>
<feature type="region of interest" description="Disordered" evidence="1">
    <location>
        <begin position="1"/>
        <end position="57"/>
    </location>
</feature>
<dbReference type="Proteomes" id="UP000516260">
    <property type="component" value="Chromosome 18"/>
</dbReference>
<dbReference type="PANTHER" id="PTHR33663">
    <property type="entry name" value="COILED-COIL DOMAIN-CONTAINING PROTEIN 177"/>
    <property type="match status" value="1"/>
</dbReference>
<keyword evidence="3" id="KW-1185">Reference proteome</keyword>
<protein>
    <submittedName>
        <fullName evidence="2">Uncharacterized protein</fullName>
    </submittedName>
</protein>
<sequence>MTLDRPSRATARQQRRTGMASLKPHPQAVLNRAPATSQQLLMDPQPQPPQAQMDRDAAPKLHLDLYNFDSPAAEGSRYVLTSPRSLEACARCGVKPVELLPRPLSDFAREAPGRSMRVATGLFEVYEKDRHAKLRQCREERERVVREEKRRILQANADGGSGVTSSGSTQPLTSNAVTSSSGQEAGTSSGAAASKASKAPSHVINTAPKCGPAKSPQSSKPGSTPAVLSKVVFQGASKPPSSQHLKPTRLLSSGPPAGRQEGIRGQILKHFSQIRTQSPVLPQSQLHVNVIRDQVWGAAERRDGRPVLPAQRPSGTEGERKEPFHGILAEEDGSHLLLQLCHEYHDLHIVRVGRLLFLQLGRRPRPLEQNVQPPSVRHGHFQLADRPQLQPGRSEPLSSDHAEGGAHREGGEAPRLEGRVRARPQDRRPDAGQVPRRRPDESDPLRGSPSLGQRAQNGGATARAGEQGEAAQHDGVPAGVAHTGVPPTAATQPPGANVGGRQDASGRGERGAVEGAVRAAGAQPSAEATAGSSGGEAQESSPRTEPEGPGGGEGSHAGAGEAPLERKAHHGRAEKTREGAPGAGGPTRPEQG</sequence>
<evidence type="ECO:0000313" key="2">
    <source>
        <dbReference type="EMBL" id="TNM96030.1"/>
    </source>
</evidence>
<feature type="compositionally biased region" description="Polar residues" evidence="1">
    <location>
        <begin position="450"/>
        <end position="459"/>
    </location>
</feature>
<feature type="compositionally biased region" description="Basic and acidic residues" evidence="1">
    <location>
        <begin position="398"/>
        <end position="430"/>
    </location>
</feature>
<organism evidence="2 3">
    <name type="scientific">Takifugu bimaculatus</name>
    <dbReference type="NCBI Taxonomy" id="433685"/>
    <lineage>
        <taxon>Eukaryota</taxon>
        <taxon>Metazoa</taxon>
        <taxon>Chordata</taxon>
        <taxon>Craniata</taxon>
        <taxon>Vertebrata</taxon>
        <taxon>Euteleostomi</taxon>
        <taxon>Actinopterygii</taxon>
        <taxon>Neopterygii</taxon>
        <taxon>Teleostei</taxon>
        <taxon>Neoteleostei</taxon>
        <taxon>Acanthomorphata</taxon>
        <taxon>Eupercaria</taxon>
        <taxon>Tetraodontiformes</taxon>
        <taxon>Tetradontoidea</taxon>
        <taxon>Tetraodontidae</taxon>
        <taxon>Takifugu</taxon>
    </lineage>
</organism>
<name>A0A4Z2BXB3_9TELE</name>
<evidence type="ECO:0000256" key="1">
    <source>
        <dbReference type="SAM" id="MobiDB-lite"/>
    </source>
</evidence>
<dbReference type="EMBL" id="SWLE01000010">
    <property type="protein sequence ID" value="TNM96030.1"/>
    <property type="molecule type" value="Genomic_DNA"/>
</dbReference>
<feature type="region of interest" description="Disordered" evidence="1">
    <location>
        <begin position="387"/>
        <end position="592"/>
    </location>
</feature>
<gene>
    <name evidence="2" type="ORF">fugu_017113</name>
</gene>
<feature type="compositionally biased region" description="Basic and acidic residues" evidence="1">
    <location>
        <begin position="563"/>
        <end position="578"/>
    </location>
</feature>
<dbReference type="InterPro" id="IPR029090">
    <property type="entry name" value="DUF4659"/>
</dbReference>
<dbReference type="AlphaFoldDB" id="A0A4Z2BXB3"/>
<dbReference type="PANTHER" id="PTHR33663:SF2">
    <property type="entry name" value="COILED-COIL DOMAIN-CONTAINING PROTEIN 177"/>
    <property type="match status" value="1"/>
</dbReference>
<accession>A0A4Z2BXB3</accession>
<feature type="compositionally biased region" description="Low complexity" evidence="1">
    <location>
        <begin position="179"/>
        <end position="201"/>
    </location>
</feature>
<feature type="compositionally biased region" description="Gly residues" evidence="1">
    <location>
        <begin position="548"/>
        <end position="557"/>
    </location>
</feature>
<reference evidence="2 3" key="1">
    <citation type="submission" date="2019-04" db="EMBL/GenBank/DDBJ databases">
        <title>The sequence and de novo assembly of Takifugu bimaculatus genome using PacBio and Hi-C technologies.</title>
        <authorList>
            <person name="Xu P."/>
            <person name="Liu B."/>
            <person name="Zhou Z."/>
        </authorList>
    </citation>
    <scope>NUCLEOTIDE SEQUENCE [LARGE SCALE GENOMIC DNA]</scope>
    <source>
        <strain evidence="2">TB-2018</strain>
        <tissue evidence="2">Muscle</tissue>
    </source>
</reference>
<feature type="region of interest" description="Disordered" evidence="1">
    <location>
        <begin position="152"/>
        <end position="258"/>
    </location>
</feature>